<dbReference type="PANTHER" id="PTHR33223:SF11">
    <property type="entry name" value="ELEMENT PROTEIN, PUTATIVE-RELATED"/>
    <property type="match status" value="1"/>
</dbReference>
<dbReference type="InterPro" id="IPR005162">
    <property type="entry name" value="Retrotrans_gag_dom"/>
</dbReference>
<accession>A0A6L2KT39</accession>
<dbReference type="PANTHER" id="PTHR33223">
    <property type="entry name" value="CCHC-TYPE DOMAIN-CONTAINING PROTEIN"/>
    <property type="match status" value="1"/>
</dbReference>
<evidence type="ECO:0000256" key="1">
    <source>
        <dbReference type="SAM" id="MobiDB-lite"/>
    </source>
</evidence>
<keyword evidence="3" id="KW-0808">Transferase</keyword>
<dbReference type="Pfam" id="PF03732">
    <property type="entry name" value="Retrotrans_gag"/>
    <property type="match status" value="1"/>
</dbReference>
<feature type="domain" description="Retrotransposon gag" evidence="2">
    <location>
        <begin position="2"/>
        <end position="88"/>
    </location>
</feature>
<feature type="compositionally biased region" description="Polar residues" evidence="1">
    <location>
        <begin position="175"/>
        <end position="188"/>
    </location>
</feature>
<evidence type="ECO:0000313" key="3">
    <source>
        <dbReference type="EMBL" id="GEU52721.1"/>
    </source>
</evidence>
<dbReference type="AlphaFoldDB" id="A0A6L2KT39"/>
<proteinExistence type="predicted"/>
<keyword evidence="3" id="KW-0548">Nucleotidyltransferase</keyword>
<evidence type="ECO:0000259" key="2">
    <source>
        <dbReference type="Pfam" id="PF03732"/>
    </source>
</evidence>
<name>A0A6L2KT39_TANCI</name>
<sequence length="353" mass="40174">MMFSLSLIGESKTWLDELNEGTIETWDELRTAFISQLFPPALFDRLLEEIRAFSQLENELRMKEMILNCHGHNLSKGNIIKIFYHGLSEITQEVLNTAAGGIFLYKTPNKPYQLLKDKVLLKVDWAKNKKTESSIKKTIAFASEGSSNFDTDKIMARMDAKTLKMDARLADKQSSRPSGSLPSNTQPNLKGHNSKAYQPPQACNEHVNVVFTRSDTCFSIDVIDEILEEDFDSLLDEGSKILHSIEGTILEEENFSEFDEFMGMTAVEYSDPESDTEELTFEKITINTNYKIKTSLEEPPTDLELKPLPDNLEYVFLEEPSFLPVIISSQLSKEKKNKLVSIFKKQSKPLYGK</sequence>
<protein>
    <submittedName>
        <fullName evidence="3">Reverse transcriptase domain-containing protein</fullName>
    </submittedName>
</protein>
<keyword evidence="3" id="KW-0695">RNA-directed DNA polymerase</keyword>
<reference evidence="3" key="1">
    <citation type="journal article" date="2019" name="Sci. Rep.">
        <title>Draft genome of Tanacetum cinerariifolium, the natural source of mosquito coil.</title>
        <authorList>
            <person name="Yamashiro T."/>
            <person name="Shiraishi A."/>
            <person name="Satake H."/>
            <person name="Nakayama K."/>
        </authorList>
    </citation>
    <scope>NUCLEOTIDE SEQUENCE</scope>
</reference>
<gene>
    <name evidence="3" type="ORF">Tci_024699</name>
</gene>
<dbReference type="EMBL" id="BKCJ010003058">
    <property type="protein sequence ID" value="GEU52721.1"/>
    <property type="molecule type" value="Genomic_DNA"/>
</dbReference>
<feature type="region of interest" description="Disordered" evidence="1">
    <location>
        <begin position="167"/>
        <end position="199"/>
    </location>
</feature>
<comment type="caution">
    <text evidence="3">The sequence shown here is derived from an EMBL/GenBank/DDBJ whole genome shotgun (WGS) entry which is preliminary data.</text>
</comment>
<dbReference type="GO" id="GO:0003964">
    <property type="term" value="F:RNA-directed DNA polymerase activity"/>
    <property type="evidence" value="ECO:0007669"/>
    <property type="project" value="UniProtKB-KW"/>
</dbReference>
<organism evidence="3">
    <name type="scientific">Tanacetum cinerariifolium</name>
    <name type="common">Dalmatian daisy</name>
    <name type="synonym">Chrysanthemum cinerariifolium</name>
    <dbReference type="NCBI Taxonomy" id="118510"/>
    <lineage>
        <taxon>Eukaryota</taxon>
        <taxon>Viridiplantae</taxon>
        <taxon>Streptophyta</taxon>
        <taxon>Embryophyta</taxon>
        <taxon>Tracheophyta</taxon>
        <taxon>Spermatophyta</taxon>
        <taxon>Magnoliopsida</taxon>
        <taxon>eudicotyledons</taxon>
        <taxon>Gunneridae</taxon>
        <taxon>Pentapetalae</taxon>
        <taxon>asterids</taxon>
        <taxon>campanulids</taxon>
        <taxon>Asterales</taxon>
        <taxon>Asteraceae</taxon>
        <taxon>Asteroideae</taxon>
        <taxon>Anthemideae</taxon>
        <taxon>Anthemidinae</taxon>
        <taxon>Tanacetum</taxon>
    </lineage>
</organism>